<protein>
    <recommendedName>
        <fullName evidence="6">Hemerythrin HHE cation binding domain-containing protein</fullName>
    </recommendedName>
</protein>
<dbReference type="Proteomes" id="UP000219621">
    <property type="component" value="Unassembled WGS sequence"/>
</dbReference>
<evidence type="ECO:0000313" key="4">
    <source>
        <dbReference type="EMBL" id="SOD97820.1"/>
    </source>
</evidence>
<name>A0A286GQM5_9PROT</name>
<reference evidence="4 5" key="1">
    <citation type="submission" date="2017-09" db="EMBL/GenBank/DDBJ databases">
        <authorList>
            <person name="Ehlers B."/>
            <person name="Leendertz F.H."/>
        </authorList>
    </citation>
    <scope>NUCLEOTIDE SEQUENCE [LARGE SCALE GENOMIC DNA]</scope>
    <source>
        <strain evidence="4 5">USBA 140</strain>
    </source>
</reference>
<keyword evidence="5" id="KW-1185">Reference proteome</keyword>
<proteinExistence type="inferred from homology"/>
<evidence type="ECO:0000256" key="2">
    <source>
        <dbReference type="ARBA" id="ARBA00022723"/>
    </source>
</evidence>
<dbReference type="OrthoDB" id="7357558at2"/>
<comment type="similarity">
    <text evidence="1">Belongs to the hemerythrin family.</text>
</comment>
<dbReference type="GO" id="GO:0046872">
    <property type="term" value="F:metal ion binding"/>
    <property type="evidence" value="ECO:0007669"/>
    <property type="project" value="UniProtKB-KW"/>
</dbReference>
<dbReference type="RefSeq" id="WP_097280204.1">
    <property type="nucleotide sequence ID" value="NZ_OCNJ01000007.1"/>
</dbReference>
<keyword evidence="3" id="KW-0408">Iron</keyword>
<gene>
    <name evidence="4" type="ORF">SAMN05421508_10793</name>
</gene>
<dbReference type="EMBL" id="OCNJ01000007">
    <property type="protein sequence ID" value="SOD97820.1"/>
    <property type="molecule type" value="Genomic_DNA"/>
</dbReference>
<organism evidence="4 5">
    <name type="scientific">Caenispirillum bisanense</name>
    <dbReference type="NCBI Taxonomy" id="414052"/>
    <lineage>
        <taxon>Bacteria</taxon>
        <taxon>Pseudomonadati</taxon>
        <taxon>Pseudomonadota</taxon>
        <taxon>Alphaproteobacteria</taxon>
        <taxon>Rhodospirillales</taxon>
        <taxon>Novispirillaceae</taxon>
        <taxon>Caenispirillum</taxon>
    </lineage>
</organism>
<keyword evidence="2" id="KW-0479">Metal-binding</keyword>
<dbReference type="SUPFAM" id="SSF47188">
    <property type="entry name" value="Hemerythrin-like"/>
    <property type="match status" value="1"/>
</dbReference>
<accession>A0A286GQM5</accession>
<evidence type="ECO:0000256" key="1">
    <source>
        <dbReference type="ARBA" id="ARBA00010587"/>
    </source>
</evidence>
<evidence type="ECO:0000313" key="5">
    <source>
        <dbReference type="Proteomes" id="UP000219621"/>
    </source>
</evidence>
<evidence type="ECO:0008006" key="6">
    <source>
        <dbReference type="Google" id="ProtNLM"/>
    </source>
</evidence>
<sequence length="279" mass="30483">MPATASTDAAAAQSSTVDGRALEAILQVPEHLRTDHWYNDIQHAMLVILYRHLLKAVRTGCQRRTRTLTDVATLYLWVHFLDEEEGVAWSLARGHVDAELVATHAGQHRRFLDHWRDAVLAPFAEGGLTGMAYYDAVAEFYDLVLRHIGGTDQPTYGRASDHEPHNRAEICHVAGTGLPLSPFMAGALQVVRLDDPRVAGLLDVTLIGPTARALLPSVAMEPGVERLLPGGEGLRDRVMRGLRQTRLASGTGGLSHMSHQRMVAAGTGSLQDMRRLLVA</sequence>
<dbReference type="InterPro" id="IPR035938">
    <property type="entry name" value="Hemerythrin-like_sf"/>
</dbReference>
<dbReference type="Gene3D" id="1.20.120.50">
    <property type="entry name" value="Hemerythrin-like"/>
    <property type="match status" value="1"/>
</dbReference>
<evidence type="ECO:0000256" key="3">
    <source>
        <dbReference type="ARBA" id="ARBA00023004"/>
    </source>
</evidence>
<dbReference type="AlphaFoldDB" id="A0A286GQM5"/>